<dbReference type="NCBIfam" id="TIGR01443">
    <property type="entry name" value="intein_Cterm"/>
    <property type="match status" value="1"/>
</dbReference>
<dbReference type="EMBL" id="JAJEQR010000094">
    <property type="protein sequence ID" value="MCC2232745.1"/>
    <property type="molecule type" value="Genomic_DNA"/>
</dbReference>
<evidence type="ECO:0000313" key="1">
    <source>
        <dbReference type="EMBL" id="MCC2232745.1"/>
    </source>
</evidence>
<gene>
    <name evidence="1" type="ORF">LKD81_17410</name>
</gene>
<keyword evidence="2" id="KW-1185">Reference proteome</keyword>
<reference evidence="1" key="1">
    <citation type="submission" date="2021-10" db="EMBL/GenBank/DDBJ databases">
        <title>Anaerobic single-cell dispensing facilitates the cultivation of human gut bacteria.</title>
        <authorList>
            <person name="Afrizal A."/>
        </authorList>
    </citation>
    <scope>NUCLEOTIDE SEQUENCE</scope>
    <source>
        <strain evidence="1">CLA-AA-H215</strain>
    </source>
</reference>
<dbReference type="AlphaFoldDB" id="A0AAE3EEF9"/>
<dbReference type="RefSeq" id="WP_308455133.1">
    <property type="nucleotide sequence ID" value="NZ_JAJEQR010000094.1"/>
</dbReference>
<name>A0AAE3EEF9_9FIRM</name>
<proteinExistence type="predicted"/>
<sequence>MQRDQLILERRDKNKRYSPVKGWTEAVDLRAGDNLVLVNGEHVIVEKIQHEILESPINVYNFQVEDYHTYYVGKGILVHNTCTRRAAMRKAKRSVHIPMSATPDYVESVKMVGQNGRPISNGRHFWY</sequence>
<dbReference type="PROSITE" id="PS50818">
    <property type="entry name" value="INTEIN_C_TER"/>
    <property type="match status" value="1"/>
</dbReference>
<dbReference type="InterPro" id="IPR030934">
    <property type="entry name" value="Intein_C"/>
</dbReference>
<accession>A0AAE3EEF9</accession>
<dbReference type="InterPro" id="IPR036844">
    <property type="entry name" value="Hint_dom_sf"/>
</dbReference>
<comment type="caution">
    <text evidence="1">The sequence shown here is derived from an EMBL/GenBank/DDBJ whole genome shotgun (WGS) entry which is preliminary data.</text>
</comment>
<dbReference type="CDD" id="cd00081">
    <property type="entry name" value="Hint"/>
    <property type="match status" value="1"/>
</dbReference>
<dbReference type="Proteomes" id="UP001198182">
    <property type="component" value="Unassembled WGS sequence"/>
</dbReference>
<dbReference type="SUPFAM" id="SSF51294">
    <property type="entry name" value="Hedgehog/intein (Hint) domain"/>
    <property type="match status" value="1"/>
</dbReference>
<dbReference type="Pfam" id="PF07591">
    <property type="entry name" value="PT-HINT"/>
    <property type="match status" value="1"/>
</dbReference>
<organism evidence="1 2">
    <name type="scientific">Hominifimenecus microfluidus</name>
    <dbReference type="NCBI Taxonomy" id="2885348"/>
    <lineage>
        <taxon>Bacteria</taxon>
        <taxon>Bacillati</taxon>
        <taxon>Bacillota</taxon>
        <taxon>Clostridia</taxon>
        <taxon>Lachnospirales</taxon>
        <taxon>Lachnospiraceae</taxon>
        <taxon>Hominifimenecus</taxon>
    </lineage>
</organism>
<protein>
    <submittedName>
        <fullName evidence="1">HINT domain-containing protein</fullName>
    </submittedName>
</protein>
<dbReference type="Gene3D" id="2.170.16.10">
    <property type="entry name" value="Hedgehog/Intein (Hint) domain"/>
    <property type="match status" value="1"/>
</dbReference>
<evidence type="ECO:0000313" key="2">
    <source>
        <dbReference type="Proteomes" id="UP001198182"/>
    </source>
</evidence>